<dbReference type="InterPro" id="IPR018392">
    <property type="entry name" value="LysM"/>
</dbReference>
<accession>A0A3S0HXR0</accession>
<dbReference type="PANTHER" id="PTHR34700">
    <property type="entry name" value="POTASSIUM BINDING PROTEIN KBP"/>
    <property type="match status" value="1"/>
</dbReference>
<dbReference type="Pfam" id="PF01476">
    <property type="entry name" value="LysM"/>
    <property type="match status" value="1"/>
</dbReference>
<reference evidence="4 5" key="1">
    <citation type="submission" date="2018-12" db="EMBL/GenBank/DDBJ databases">
        <authorList>
            <person name="Yang Y."/>
        </authorList>
    </citation>
    <scope>NUCLEOTIDE SEQUENCE [LARGE SCALE GENOMIC DNA]</scope>
    <source>
        <strain evidence="4 5">L-25-5w-1</strain>
    </source>
</reference>
<dbReference type="InterPro" id="IPR036779">
    <property type="entry name" value="LysM_dom_sf"/>
</dbReference>
<feature type="compositionally biased region" description="Pro residues" evidence="1">
    <location>
        <begin position="60"/>
        <end position="86"/>
    </location>
</feature>
<dbReference type="Gene3D" id="3.10.350.10">
    <property type="entry name" value="LysM domain"/>
    <property type="match status" value="1"/>
</dbReference>
<feature type="compositionally biased region" description="Low complexity" evidence="1">
    <location>
        <begin position="194"/>
        <end position="203"/>
    </location>
</feature>
<evidence type="ECO:0000256" key="2">
    <source>
        <dbReference type="SAM" id="Phobius"/>
    </source>
</evidence>
<organism evidence="4 5">
    <name type="scientific">Azospirillum griseum</name>
    <dbReference type="NCBI Taxonomy" id="2496639"/>
    <lineage>
        <taxon>Bacteria</taxon>
        <taxon>Pseudomonadati</taxon>
        <taxon>Pseudomonadota</taxon>
        <taxon>Alphaproteobacteria</taxon>
        <taxon>Rhodospirillales</taxon>
        <taxon>Azospirillaceae</taxon>
        <taxon>Azospirillum</taxon>
    </lineage>
</organism>
<keyword evidence="5" id="KW-1185">Reference proteome</keyword>
<evidence type="ECO:0000259" key="3">
    <source>
        <dbReference type="PROSITE" id="PS51782"/>
    </source>
</evidence>
<feature type="region of interest" description="Disordered" evidence="1">
    <location>
        <begin position="54"/>
        <end position="88"/>
    </location>
</feature>
<feature type="transmembrane region" description="Helical" evidence="2">
    <location>
        <begin position="32"/>
        <end position="53"/>
    </location>
</feature>
<feature type="domain" description="LysM" evidence="3">
    <location>
        <begin position="346"/>
        <end position="395"/>
    </location>
</feature>
<feature type="region of interest" description="Disordered" evidence="1">
    <location>
        <begin position="1"/>
        <end position="28"/>
    </location>
</feature>
<feature type="region of interest" description="Disordered" evidence="1">
    <location>
        <begin position="173"/>
        <end position="204"/>
    </location>
</feature>
<protein>
    <submittedName>
        <fullName evidence="4">LysM peptidoglycan-binding domain-containing protein</fullName>
    </submittedName>
</protein>
<evidence type="ECO:0000256" key="1">
    <source>
        <dbReference type="SAM" id="MobiDB-lite"/>
    </source>
</evidence>
<dbReference type="OrthoDB" id="370541at2"/>
<dbReference type="Gene3D" id="2.60.40.10">
    <property type="entry name" value="Immunoglobulins"/>
    <property type="match status" value="2"/>
</dbReference>
<sequence>MGVEAKRNTPEPTGQARAKPAAVRRSRGGGGLFRKLSVILLAGVGLYGLWLAASSQPGRDPTPPPPLKQATPLPTPSPQSPEPLPTPRFDVVRVSPDGDAVLAGRAAPGSTVVVRDGDAAVGSVAADKRGEWVMLPPKPLPPGTRELGVSELRPGASDPVLSDTVVVVVVPESPTGKTAPPAPPPPSPPPPGAAPVAPTIVAPPALPQPPSIPLAVAVPRAGLSGGGGSAVLQAPQPTAAPGKPVAAPSPPGGVTVDTMDYDPVGRVALGGRAAPNSSVQLYLDNILVGRAHTDPQGQWRLTPEKLIDPGVYTLRADEVNDTGKVVARAELPVQVSTLPADMTDGRSVVVQPGNSLWRLARRTLGDGMLYTTIYAANRDQIRNPDLIYPGQIFAVPPAQPPSN</sequence>
<dbReference type="AlphaFoldDB" id="A0A3S0HXR0"/>
<feature type="compositionally biased region" description="Pro residues" evidence="1">
    <location>
        <begin position="180"/>
        <end position="193"/>
    </location>
</feature>
<keyword evidence="2" id="KW-0472">Membrane</keyword>
<dbReference type="EMBL" id="RXMA01000025">
    <property type="protein sequence ID" value="RTR16415.1"/>
    <property type="molecule type" value="Genomic_DNA"/>
</dbReference>
<evidence type="ECO:0000313" key="5">
    <source>
        <dbReference type="Proteomes" id="UP000277007"/>
    </source>
</evidence>
<comment type="caution">
    <text evidence="4">The sequence shown here is derived from an EMBL/GenBank/DDBJ whole genome shotgun (WGS) entry which is preliminary data.</text>
</comment>
<dbReference type="Proteomes" id="UP000277007">
    <property type="component" value="Unassembled WGS sequence"/>
</dbReference>
<dbReference type="PANTHER" id="PTHR34700:SF4">
    <property type="entry name" value="PHAGE-LIKE ELEMENT PBSX PROTEIN XKDP"/>
    <property type="match status" value="1"/>
</dbReference>
<dbReference type="CDD" id="cd00118">
    <property type="entry name" value="LysM"/>
    <property type="match status" value="1"/>
</dbReference>
<evidence type="ECO:0000313" key="4">
    <source>
        <dbReference type="EMBL" id="RTR16415.1"/>
    </source>
</evidence>
<keyword evidence="2" id="KW-0812">Transmembrane</keyword>
<feature type="region of interest" description="Disordered" evidence="1">
    <location>
        <begin position="227"/>
        <end position="257"/>
    </location>
</feature>
<gene>
    <name evidence="4" type="ORF">EJ903_20680</name>
</gene>
<name>A0A3S0HXR0_9PROT</name>
<proteinExistence type="predicted"/>
<dbReference type="SMART" id="SM00257">
    <property type="entry name" value="LysM"/>
    <property type="match status" value="1"/>
</dbReference>
<dbReference type="InterPro" id="IPR052196">
    <property type="entry name" value="Bact_Kbp"/>
</dbReference>
<dbReference type="InterPro" id="IPR013783">
    <property type="entry name" value="Ig-like_fold"/>
</dbReference>
<dbReference type="PROSITE" id="PS51782">
    <property type="entry name" value="LYSM"/>
    <property type="match status" value="1"/>
</dbReference>
<keyword evidence="2" id="KW-1133">Transmembrane helix</keyword>